<name>A0A2G0CH35_9BACT</name>
<proteinExistence type="inferred from homology"/>
<dbReference type="EC" id="2.7.1.23" evidence="6"/>
<dbReference type="HAMAP" id="MF_00361">
    <property type="entry name" value="NAD_kinase"/>
    <property type="match status" value="1"/>
</dbReference>
<dbReference type="GO" id="GO:0003951">
    <property type="term" value="F:NAD+ kinase activity"/>
    <property type="evidence" value="ECO:0007669"/>
    <property type="project" value="UniProtKB-UniRule"/>
</dbReference>
<dbReference type="Pfam" id="PF20143">
    <property type="entry name" value="NAD_kinase_C"/>
    <property type="match status" value="1"/>
</dbReference>
<feature type="binding site" evidence="6">
    <location>
        <begin position="75"/>
        <end position="76"/>
    </location>
    <ligand>
        <name>NAD(+)</name>
        <dbReference type="ChEBI" id="CHEBI:57540"/>
    </ligand>
</feature>
<feature type="binding site" evidence="6">
    <location>
        <begin position="148"/>
        <end position="149"/>
    </location>
    <ligand>
        <name>NAD(+)</name>
        <dbReference type="ChEBI" id="CHEBI:57540"/>
    </ligand>
</feature>
<dbReference type="GO" id="GO:0006741">
    <property type="term" value="P:NADP+ biosynthetic process"/>
    <property type="evidence" value="ECO:0007669"/>
    <property type="project" value="UniProtKB-UniRule"/>
</dbReference>
<evidence type="ECO:0000256" key="3">
    <source>
        <dbReference type="ARBA" id="ARBA00022857"/>
    </source>
</evidence>
<dbReference type="Proteomes" id="UP000226437">
    <property type="component" value="Unassembled WGS sequence"/>
</dbReference>
<protein>
    <recommendedName>
        <fullName evidence="6">NAD kinase</fullName>
        <ecNumber evidence="6">2.7.1.23</ecNumber>
    </recommendedName>
    <alternativeName>
        <fullName evidence="6">ATP-dependent NAD kinase</fullName>
    </alternativeName>
</protein>
<comment type="subcellular location">
    <subcellularLocation>
        <location evidence="6">Cytoplasm</location>
    </subcellularLocation>
</comment>
<evidence type="ECO:0000256" key="1">
    <source>
        <dbReference type="ARBA" id="ARBA00022679"/>
    </source>
</evidence>
<organism evidence="7 8">
    <name type="scientific">Neolewinella marina</name>
    <dbReference type="NCBI Taxonomy" id="438751"/>
    <lineage>
        <taxon>Bacteria</taxon>
        <taxon>Pseudomonadati</taxon>
        <taxon>Bacteroidota</taxon>
        <taxon>Saprospiria</taxon>
        <taxon>Saprospirales</taxon>
        <taxon>Lewinellaceae</taxon>
        <taxon>Neolewinella</taxon>
    </lineage>
</organism>
<keyword evidence="6" id="KW-0067">ATP-binding</keyword>
<evidence type="ECO:0000313" key="7">
    <source>
        <dbReference type="EMBL" id="PHK99286.1"/>
    </source>
</evidence>
<reference evidence="7 8" key="1">
    <citation type="submission" date="2017-10" db="EMBL/GenBank/DDBJ databases">
        <title>The draft genome sequence of Lewinella marina KCTC 32374.</title>
        <authorList>
            <person name="Wang K."/>
        </authorList>
    </citation>
    <scope>NUCLEOTIDE SEQUENCE [LARGE SCALE GENOMIC DNA]</scope>
    <source>
        <strain evidence="7 8">MKG-38</strain>
    </source>
</reference>
<comment type="function">
    <text evidence="6">Involved in the regulation of the intracellular balance of NAD and NADP, and is a key enzyme in the biosynthesis of NADP. Catalyzes specifically the phosphorylation on 2'-hydroxyl of the adenosine moiety of NAD to yield NADP.</text>
</comment>
<dbReference type="SUPFAM" id="SSF111331">
    <property type="entry name" value="NAD kinase/diacylglycerol kinase-like"/>
    <property type="match status" value="1"/>
</dbReference>
<keyword evidence="1 6" id="KW-0808">Transferase</keyword>
<dbReference type="GO" id="GO:0019674">
    <property type="term" value="P:NAD+ metabolic process"/>
    <property type="evidence" value="ECO:0007669"/>
    <property type="project" value="InterPro"/>
</dbReference>
<dbReference type="InterPro" id="IPR017437">
    <property type="entry name" value="ATP-NAD_kinase_PpnK-typ_C"/>
</dbReference>
<dbReference type="GO" id="GO:0046872">
    <property type="term" value="F:metal ion binding"/>
    <property type="evidence" value="ECO:0007669"/>
    <property type="project" value="UniProtKB-UniRule"/>
</dbReference>
<dbReference type="NCBIfam" id="NF002521">
    <property type="entry name" value="PRK01911.1"/>
    <property type="match status" value="1"/>
</dbReference>
<dbReference type="PANTHER" id="PTHR20275:SF0">
    <property type="entry name" value="NAD KINASE"/>
    <property type="match status" value="1"/>
</dbReference>
<evidence type="ECO:0000256" key="4">
    <source>
        <dbReference type="ARBA" id="ARBA00023027"/>
    </source>
</evidence>
<dbReference type="OrthoDB" id="9774737at2"/>
<comment type="catalytic activity">
    <reaction evidence="5 6">
        <text>NAD(+) + ATP = ADP + NADP(+) + H(+)</text>
        <dbReference type="Rhea" id="RHEA:18629"/>
        <dbReference type="ChEBI" id="CHEBI:15378"/>
        <dbReference type="ChEBI" id="CHEBI:30616"/>
        <dbReference type="ChEBI" id="CHEBI:57540"/>
        <dbReference type="ChEBI" id="CHEBI:58349"/>
        <dbReference type="ChEBI" id="CHEBI:456216"/>
        <dbReference type="EC" id="2.7.1.23"/>
    </reaction>
</comment>
<comment type="similarity">
    <text evidence="6">Belongs to the NAD kinase family.</text>
</comment>
<sequence length="294" mass="33322">MQVVIYSQVYKESDREYVQELFDLLAAENFSTYVYGPYLEQIRQHIHFTRDVGIFESHLDFRIKKFDMLITLGGDGTILSAILMIKDYQIPVLGINLGRLGFLARVEKVKMRDALRMLAKGRFETEKRDMLYLESNLPVFGDTPYALNDFTLLKRDTSSMITIHTYINGAYLNSYWADGIIVATPTGSTGYSLSCGGPIIFPGSGNFVVTPVAPHNLNVRPIVISDDAVISFQIEGRADNFLSTLDSRFETVTAVHELAVRKNDFGIDLVKLPDITFMDTLRSKLNWGEDRRNH</sequence>
<gene>
    <name evidence="6" type="primary">nadK</name>
    <name evidence="7" type="ORF">CGL56_07475</name>
</gene>
<dbReference type="AlphaFoldDB" id="A0A2G0CH35"/>
<evidence type="ECO:0000256" key="5">
    <source>
        <dbReference type="ARBA" id="ARBA00047925"/>
    </source>
</evidence>
<comment type="caution">
    <text evidence="6">Lacks conserved residue(s) required for the propagation of feature annotation.</text>
</comment>
<evidence type="ECO:0000256" key="6">
    <source>
        <dbReference type="HAMAP-Rule" id="MF_00361"/>
    </source>
</evidence>
<dbReference type="RefSeq" id="WP_099105901.1">
    <property type="nucleotide sequence ID" value="NZ_JAATJF010000002.1"/>
</dbReference>
<dbReference type="GO" id="GO:0051287">
    <property type="term" value="F:NAD binding"/>
    <property type="evidence" value="ECO:0007669"/>
    <property type="project" value="UniProtKB-ARBA"/>
</dbReference>
<dbReference type="Gene3D" id="3.40.50.10330">
    <property type="entry name" value="Probable inorganic polyphosphate/atp-NAD kinase, domain 1"/>
    <property type="match status" value="1"/>
</dbReference>
<evidence type="ECO:0000256" key="2">
    <source>
        <dbReference type="ARBA" id="ARBA00022777"/>
    </source>
</evidence>
<dbReference type="GO" id="GO:0005524">
    <property type="term" value="F:ATP binding"/>
    <property type="evidence" value="ECO:0007669"/>
    <property type="project" value="UniProtKB-KW"/>
</dbReference>
<dbReference type="PANTHER" id="PTHR20275">
    <property type="entry name" value="NAD KINASE"/>
    <property type="match status" value="1"/>
</dbReference>
<dbReference type="Pfam" id="PF01513">
    <property type="entry name" value="NAD_kinase"/>
    <property type="match status" value="1"/>
</dbReference>
<dbReference type="InterPro" id="IPR016064">
    <property type="entry name" value="NAD/diacylglycerol_kinase_sf"/>
</dbReference>
<dbReference type="EMBL" id="PDLO01000002">
    <property type="protein sequence ID" value="PHK99286.1"/>
    <property type="molecule type" value="Genomic_DNA"/>
</dbReference>
<dbReference type="InterPro" id="IPR017438">
    <property type="entry name" value="ATP-NAD_kinase_N"/>
</dbReference>
<dbReference type="InterPro" id="IPR002504">
    <property type="entry name" value="NADK"/>
</dbReference>
<dbReference type="GO" id="GO:0005737">
    <property type="term" value="C:cytoplasm"/>
    <property type="evidence" value="ECO:0007669"/>
    <property type="project" value="UniProtKB-SubCell"/>
</dbReference>
<feature type="binding site" evidence="6">
    <location>
        <position position="213"/>
    </location>
    <ligand>
        <name>NAD(+)</name>
        <dbReference type="ChEBI" id="CHEBI:57540"/>
    </ligand>
</feature>
<feature type="active site" description="Proton acceptor" evidence="6">
    <location>
        <position position="75"/>
    </location>
</feature>
<dbReference type="Gene3D" id="2.60.200.30">
    <property type="entry name" value="Probable inorganic polyphosphate/atp-NAD kinase, domain 2"/>
    <property type="match status" value="1"/>
</dbReference>
<keyword evidence="4 6" id="KW-0520">NAD</keyword>
<keyword evidence="8" id="KW-1185">Reference proteome</keyword>
<keyword evidence="6" id="KW-0963">Cytoplasm</keyword>
<keyword evidence="3 6" id="KW-0521">NADP</keyword>
<comment type="caution">
    <text evidence="7">The sequence shown here is derived from an EMBL/GenBank/DDBJ whole genome shotgun (WGS) entry which is preliminary data.</text>
</comment>
<keyword evidence="2 6" id="KW-0418">Kinase</keyword>
<comment type="cofactor">
    <cofactor evidence="6">
        <name>a divalent metal cation</name>
        <dbReference type="ChEBI" id="CHEBI:60240"/>
    </cofactor>
</comment>
<feature type="binding site" evidence="6">
    <location>
        <position position="178"/>
    </location>
    <ligand>
        <name>NAD(+)</name>
        <dbReference type="ChEBI" id="CHEBI:57540"/>
    </ligand>
</feature>
<keyword evidence="6" id="KW-0547">Nucleotide-binding</keyword>
<feature type="binding site" evidence="6">
    <location>
        <begin position="189"/>
        <end position="194"/>
    </location>
    <ligand>
        <name>NAD(+)</name>
        <dbReference type="ChEBI" id="CHEBI:57540"/>
    </ligand>
</feature>
<evidence type="ECO:0000313" key="8">
    <source>
        <dbReference type="Proteomes" id="UP000226437"/>
    </source>
</evidence>
<accession>A0A2G0CH35</accession>